<evidence type="ECO:0000256" key="9">
    <source>
        <dbReference type="RuleBase" id="RU000673"/>
    </source>
</evidence>
<dbReference type="InterPro" id="IPR001328">
    <property type="entry name" value="Pept_tRNA_hydro"/>
</dbReference>
<dbReference type="GO" id="GO:0004045">
    <property type="term" value="F:peptidyl-tRNA hydrolase activity"/>
    <property type="evidence" value="ECO:0007669"/>
    <property type="project" value="UniProtKB-UniRule"/>
</dbReference>
<dbReference type="NCBIfam" id="TIGR00447">
    <property type="entry name" value="pth"/>
    <property type="match status" value="1"/>
</dbReference>
<dbReference type="STRING" id="643648.Slip_0106"/>
<proteinExistence type="inferred from homology"/>
<comment type="subunit">
    <text evidence="8">Monomer.</text>
</comment>
<dbReference type="KEGG" id="slp:Slip_0106"/>
<dbReference type="HOGENOM" id="CLU_062456_4_1_9"/>
<keyword evidence="2 8" id="KW-0820">tRNA-binding</keyword>
<dbReference type="GO" id="GO:0072344">
    <property type="term" value="P:rescue of stalled ribosome"/>
    <property type="evidence" value="ECO:0007669"/>
    <property type="project" value="UniProtKB-UniRule"/>
</dbReference>
<evidence type="ECO:0000256" key="1">
    <source>
        <dbReference type="ARBA" id="ARBA00013260"/>
    </source>
</evidence>
<evidence type="ECO:0000256" key="10">
    <source>
        <dbReference type="RuleBase" id="RU004320"/>
    </source>
</evidence>
<accession>D7CIP1</accession>
<dbReference type="PROSITE" id="PS01195">
    <property type="entry name" value="PEPT_TRNA_HYDROL_1"/>
    <property type="match status" value="1"/>
</dbReference>
<evidence type="ECO:0000256" key="3">
    <source>
        <dbReference type="ARBA" id="ARBA00022801"/>
    </source>
</evidence>
<dbReference type="GO" id="GO:0000049">
    <property type="term" value="F:tRNA binding"/>
    <property type="evidence" value="ECO:0007669"/>
    <property type="project" value="UniProtKB-UniRule"/>
</dbReference>
<dbReference type="AlphaFoldDB" id="D7CIP1"/>
<dbReference type="HAMAP" id="MF_00083">
    <property type="entry name" value="Pept_tRNA_hydro_bact"/>
    <property type="match status" value="1"/>
</dbReference>
<sequence>MKLVVGLGNPGKEYQGTRHNLGFMVVEELVRRHGVKRQEYKHSSVMAWLECHGEEVVVAKPLTYMNRSGQAVKPLVSALKLNLEDVLVICDDLDLETGRIRIRPRGGSGGHRGLASVISSLGTEEFARLRVGIGRPPTGEDVIDYVLDGFTASETETMARAIARAADAVETWIGQGIEKAMNTYNFSERCE</sequence>
<dbReference type="Pfam" id="PF01195">
    <property type="entry name" value="Pept_tRNA_hydro"/>
    <property type="match status" value="1"/>
</dbReference>
<feature type="binding site" evidence="8">
    <location>
        <position position="64"/>
    </location>
    <ligand>
        <name>tRNA</name>
        <dbReference type="ChEBI" id="CHEBI:17843"/>
    </ligand>
</feature>
<dbReference type="CDD" id="cd00462">
    <property type="entry name" value="PTH"/>
    <property type="match status" value="1"/>
</dbReference>
<dbReference type="OrthoDB" id="9800507at2"/>
<keyword evidence="8" id="KW-0963">Cytoplasm</keyword>
<comment type="catalytic activity">
    <reaction evidence="6 8 9">
        <text>an N-acyl-L-alpha-aminoacyl-tRNA + H2O = an N-acyl-L-amino acid + a tRNA + H(+)</text>
        <dbReference type="Rhea" id="RHEA:54448"/>
        <dbReference type="Rhea" id="RHEA-COMP:10123"/>
        <dbReference type="Rhea" id="RHEA-COMP:13883"/>
        <dbReference type="ChEBI" id="CHEBI:15377"/>
        <dbReference type="ChEBI" id="CHEBI:15378"/>
        <dbReference type="ChEBI" id="CHEBI:59874"/>
        <dbReference type="ChEBI" id="CHEBI:78442"/>
        <dbReference type="ChEBI" id="CHEBI:138191"/>
        <dbReference type="EC" id="3.1.1.29"/>
    </reaction>
</comment>
<keyword evidence="3 8" id="KW-0378">Hydrolase</keyword>
<dbReference type="EMBL" id="CP002048">
    <property type="protein sequence ID" value="ADI00906.1"/>
    <property type="molecule type" value="Genomic_DNA"/>
</dbReference>
<keyword evidence="4 8" id="KW-0694">RNA-binding</keyword>
<feature type="site" description="Stabilizes the basic form of H active site to accept a proton" evidence="8">
    <location>
        <position position="91"/>
    </location>
</feature>
<evidence type="ECO:0000313" key="12">
    <source>
        <dbReference type="Proteomes" id="UP000000378"/>
    </source>
</evidence>
<comment type="caution">
    <text evidence="8">Lacks conserved residue(s) required for the propagation of feature annotation.</text>
</comment>
<dbReference type="Proteomes" id="UP000000378">
    <property type="component" value="Chromosome"/>
</dbReference>
<dbReference type="eggNOG" id="COG0193">
    <property type="taxonomic scope" value="Bacteria"/>
</dbReference>
<comment type="function">
    <text evidence="8">Hydrolyzes ribosome-free peptidyl-tRNAs (with 1 or more amino acids incorporated), which drop off the ribosome during protein synthesis, or as a result of ribosome stalling.</text>
</comment>
<evidence type="ECO:0000256" key="8">
    <source>
        <dbReference type="HAMAP-Rule" id="MF_00083"/>
    </source>
</evidence>
<reference evidence="11 12" key="2">
    <citation type="journal article" date="2010" name="Stand. Genomic Sci.">
        <title>Complete genome sequence of Syntrophothermus lipocalidus type strain (TGB-C1).</title>
        <authorList>
            <person name="Djao O.D."/>
            <person name="Zhang X."/>
            <person name="Lucas S."/>
            <person name="Lapidus A."/>
            <person name="Del Rio T.G."/>
            <person name="Nolan M."/>
            <person name="Tice H."/>
            <person name="Cheng J.F."/>
            <person name="Han C."/>
            <person name="Tapia R."/>
            <person name="Goodwin L."/>
            <person name="Pitluck S."/>
            <person name="Liolios K."/>
            <person name="Ivanova N."/>
            <person name="Mavromatis K."/>
            <person name="Mikhailova N."/>
            <person name="Ovchinnikova G."/>
            <person name="Pati A."/>
            <person name="Brambilla E."/>
            <person name="Chen A."/>
            <person name="Palaniappan K."/>
            <person name="Land M."/>
            <person name="Hauser L."/>
            <person name="Chang Y.J."/>
            <person name="Jeffries C.D."/>
            <person name="Rohde M."/>
            <person name="Sikorski J."/>
            <person name="Spring S."/>
            <person name="Goker M."/>
            <person name="Detter J.C."/>
            <person name="Woyke T."/>
            <person name="Bristow J."/>
            <person name="Eisen J.A."/>
            <person name="Markowitz V."/>
            <person name="Hugenholtz P."/>
            <person name="Kyrpides N.C."/>
            <person name="Klenk H.P."/>
        </authorList>
    </citation>
    <scope>NUCLEOTIDE SEQUENCE [LARGE SCALE GENOMIC DNA]</scope>
    <source>
        <strain evidence="12">DSM 12680 / TGB-C1</strain>
    </source>
</reference>
<evidence type="ECO:0000256" key="7">
    <source>
        <dbReference type="ARBA" id="ARBA00050038"/>
    </source>
</evidence>
<dbReference type="Gene3D" id="3.40.50.1470">
    <property type="entry name" value="Peptidyl-tRNA hydrolase"/>
    <property type="match status" value="1"/>
</dbReference>
<evidence type="ECO:0000256" key="4">
    <source>
        <dbReference type="ARBA" id="ARBA00022884"/>
    </source>
</evidence>
<feature type="binding site" evidence="8">
    <location>
        <position position="66"/>
    </location>
    <ligand>
        <name>tRNA</name>
        <dbReference type="ChEBI" id="CHEBI:17843"/>
    </ligand>
</feature>
<dbReference type="GO" id="GO:0006515">
    <property type="term" value="P:protein quality control for misfolded or incompletely synthesized proteins"/>
    <property type="evidence" value="ECO:0007669"/>
    <property type="project" value="UniProtKB-UniRule"/>
</dbReference>
<feature type="active site" description="Proton acceptor" evidence="8">
    <location>
        <position position="19"/>
    </location>
</feature>
<dbReference type="EC" id="3.1.1.29" evidence="1 8"/>
<comment type="function">
    <text evidence="8">Catalyzes the release of premature peptidyl moieties from peptidyl-tRNA molecules trapped in stalled 50S ribosomal subunits, and thus maintains levels of free tRNAs and 50S ribosomes.</text>
</comment>
<dbReference type="InterPro" id="IPR036416">
    <property type="entry name" value="Pept_tRNA_hydro_sf"/>
</dbReference>
<name>D7CIP1_SYNLT</name>
<comment type="subcellular location">
    <subcellularLocation>
        <location evidence="8">Cytoplasm</location>
    </subcellularLocation>
</comment>
<dbReference type="PANTHER" id="PTHR17224:SF1">
    <property type="entry name" value="PEPTIDYL-TRNA HYDROLASE"/>
    <property type="match status" value="1"/>
</dbReference>
<dbReference type="FunFam" id="3.40.50.1470:FF:000001">
    <property type="entry name" value="Peptidyl-tRNA hydrolase"/>
    <property type="match status" value="1"/>
</dbReference>
<dbReference type="RefSeq" id="WP_013174310.1">
    <property type="nucleotide sequence ID" value="NC_014220.1"/>
</dbReference>
<evidence type="ECO:0000256" key="5">
    <source>
        <dbReference type="ARBA" id="ARBA00038063"/>
    </source>
</evidence>
<dbReference type="GO" id="GO:0005737">
    <property type="term" value="C:cytoplasm"/>
    <property type="evidence" value="ECO:0007669"/>
    <property type="project" value="UniProtKB-SubCell"/>
</dbReference>
<dbReference type="SUPFAM" id="SSF53178">
    <property type="entry name" value="Peptidyl-tRNA hydrolase-like"/>
    <property type="match status" value="1"/>
</dbReference>
<organism evidence="11 12">
    <name type="scientific">Syntrophothermus lipocalidus (strain DSM 12680 / TGB-C1)</name>
    <dbReference type="NCBI Taxonomy" id="643648"/>
    <lineage>
        <taxon>Bacteria</taxon>
        <taxon>Bacillati</taxon>
        <taxon>Bacillota</taxon>
        <taxon>Clostridia</taxon>
        <taxon>Eubacteriales</taxon>
        <taxon>Syntrophomonadaceae</taxon>
        <taxon>Syntrophothermus</taxon>
    </lineage>
</organism>
<comment type="similarity">
    <text evidence="5 8 10">Belongs to the PTH family.</text>
</comment>
<evidence type="ECO:0000256" key="6">
    <source>
        <dbReference type="ARBA" id="ARBA00048707"/>
    </source>
</evidence>
<dbReference type="InterPro" id="IPR018171">
    <property type="entry name" value="Pept_tRNA_hydro_CS"/>
</dbReference>
<evidence type="ECO:0000256" key="2">
    <source>
        <dbReference type="ARBA" id="ARBA00022555"/>
    </source>
</evidence>
<protein>
    <recommendedName>
        <fullName evidence="7 8">Peptidyl-tRNA hydrolase</fullName>
        <shortName evidence="8">Pth</shortName>
        <ecNumber evidence="1 8">3.1.1.29</ecNumber>
    </recommendedName>
</protein>
<feature type="site" description="Discriminates between blocked and unblocked aminoacyl-tRNA" evidence="8">
    <location>
        <position position="9"/>
    </location>
</feature>
<keyword evidence="12" id="KW-1185">Reference proteome</keyword>
<dbReference type="PANTHER" id="PTHR17224">
    <property type="entry name" value="PEPTIDYL-TRNA HYDROLASE"/>
    <property type="match status" value="1"/>
</dbReference>
<gene>
    <name evidence="8" type="primary">pth</name>
    <name evidence="11" type="ordered locus">Slip_0106</name>
</gene>
<feature type="binding site" evidence="8">
    <location>
        <position position="14"/>
    </location>
    <ligand>
        <name>tRNA</name>
        <dbReference type="ChEBI" id="CHEBI:17843"/>
    </ligand>
</feature>
<evidence type="ECO:0000313" key="11">
    <source>
        <dbReference type="EMBL" id="ADI00906.1"/>
    </source>
</evidence>
<reference evidence="12" key="1">
    <citation type="journal article" date="2010" name="Stand. Genomic Sci.">
        <title>Complete genome sequence of Syntrophothermus lipocalidus type strain (TGB-C1T).</title>
        <authorList>
            <consortium name="US DOE Joint Genome Institute (JGI-PGF)"/>
            <person name="Djao O."/>
            <person name="Zhang X."/>
            <person name="Lucas S."/>
            <person name="Lapidus A."/>
            <person name="Glavina Del Rio T."/>
            <person name="Nolan M."/>
            <person name="Tice H."/>
            <person name="Cheng J."/>
            <person name="Han C."/>
            <person name="Tapia R."/>
            <person name="Goodwin L."/>
            <person name="Pitluck S."/>
            <person name="Liolios K."/>
            <person name="Ivanova N."/>
            <person name="Mavromatis K."/>
            <person name="Mikhailova N."/>
            <person name="Ovchinnikova G."/>
            <person name="Pati A."/>
            <person name="Brambilla E."/>
            <person name="Chen A."/>
            <person name="Palaniappan K."/>
            <person name="Land M."/>
            <person name="Hauser L."/>
            <person name="Chang Y."/>
            <person name="Jeffries C."/>
            <person name="Rohde M."/>
            <person name="Sikorski J."/>
            <person name="Spring S."/>
            <person name="Goker M."/>
            <person name="Detter J."/>
            <person name="Woyke T."/>
            <person name="Bristow J."/>
            <person name="Eisen J."/>
            <person name="Markowitz V."/>
            <person name="Hugenholtz P."/>
            <person name="Kyrpides N."/>
            <person name="Klenk H."/>
        </authorList>
    </citation>
    <scope>NUCLEOTIDE SEQUENCE [LARGE SCALE GENOMIC DNA]</scope>
    <source>
        <strain evidence="12">DSM 12680 / TGB-C1</strain>
    </source>
</reference>